<feature type="transmembrane region" description="Helical" evidence="1">
    <location>
        <begin position="70"/>
        <end position="91"/>
    </location>
</feature>
<dbReference type="Proteomes" id="UP001165089">
    <property type="component" value="Unassembled WGS sequence"/>
</dbReference>
<evidence type="ECO:0000313" key="2">
    <source>
        <dbReference type="EMBL" id="GLH69688.1"/>
    </source>
</evidence>
<dbReference type="RefSeq" id="WP_285723702.1">
    <property type="nucleotide sequence ID" value="NZ_BSDD01000002.1"/>
</dbReference>
<protein>
    <recommendedName>
        <fullName evidence="4">Rod shape-determining protein MreD</fullName>
    </recommendedName>
</protein>
<feature type="transmembrane region" description="Helical" evidence="1">
    <location>
        <begin position="103"/>
        <end position="122"/>
    </location>
</feature>
<name>A0ABQ5Q5C6_9BACT</name>
<comment type="caution">
    <text evidence="2">The sequence shown here is derived from an EMBL/GenBank/DDBJ whole genome shotgun (WGS) entry which is preliminary data.</text>
</comment>
<feature type="transmembrane region" description="Helical" evidence="1">
    <location>
        <begin position="134"/>
        <end position="154"/>
    </location>
</feature>
<evidence type="ECO:0008006" key="4">
    <source>
        <dbReference type="Google" id="ProtNLM"/>
    </source>
</evidence>
<keyword evidence="1" id="KW-0472">Membrane</keyword>
<keyword evidence="1" id="KW-1133">Transmembrane helix</keyword>
<keyword evidence="1" id="KW-0812">Transmembrane</keyword>
<keyword evidence="3" id="KW-1185">Reference proteome</keyword>
<reference evidence="2 3" key="1">
    <citation type="journal article" date="2023" name="Antonie Van Leeuwenhoek">
        <title>Mesoterricola silvestris gen. nov., sp. nov., Mesoterricola sediminis sp. nov., Geothrix oryzae sp. nov., Geothrix edaphica sp. nov., Geothrix rubra sp. nov., and Geothrix limicola sp. nov., six novel members of Acidobacteriota isolated from soils.</title>
        <authorList>
            <person name="Itoh H."/>
            <person name="Sugisawa Y."/>
            <person name="Mise K."/>
            <person name="Xu Z."/>
            <person name="Kuniyasu M."/>
            <person name="Ushijima N."/>
            <person name="Kawano K."/>
            <person name="Kobayashi E."/>
            <person name="Shiratori Y."/>
            <person name="Masuda Y."/>
            <person name="Senoo K."/>
        </authorList>
    </citation>
    <scope>NUCLEOTIDE SEQUENCE [LARGE SCALE GENOMIC DNA]</scope>
    <source>
        <strain evidence="2 3">Red803</strain>
    </source>
</reference>
<organism evidence="2 3">
    <name type="scientific">Geothrix rubra</name>
    <dbReference type="NCBI Taxonomy" id="2927977"/>
    <lineage>
        <taxon>Bacteria</taxon>
        <taxon>Pseudomonadati</taxon>
        <taxon>Acidobacteriota</taxon>
        <taxon>Holophagae</taxon>
        <taxon>Holophagales</taxon>
        <taxon>Holophagaceae</taxon>
        <taxon>Geothrix</taxon>
    </lineage>
</organism>
<gene>
    <name evidence="2" type="ORF">GETHPA_12210</name>
</gene>
<evidence type="ECO:0000313" key="3">
    <source>
        <dbReference type="Proteomes" id="UP001165089"/>
    </source>
</evidence>
<accession>A0ABQ5Q5C6</accession>
<sequence length="162" mass="17451">MSRPVAQSSRQDLLAAAALGLVFLCAPFPRLQAVFHVMLVLALAPRAGAPLRAALWAAAGGWALEGAARLYPHLGGTPWADMTVALLAVWMAGRWPLEHLKGWLARLAALLLLHTLLVHGAVRLAAGPHPWGSGWGWALLSLPLWGWALWRLLYGDTAGRRP</sequence>
<dbReference type="EMBL" id="BSDD01000002">
    <property type="protein sequence ID" value="GLH69688.1"/>
    <property type="molecule type" value="Genomic_DNA"/>
</dbReference>
<proteinExistence type="predicted"/>
<evidence type="ECO:0000256" key="1">
    <source>
        <dbReference type="SAM" id="Phobius"/>
    </source>
</evidence>